<dbReference type="InterPro" id="IPR028897">
    <property type="entry name" value="Tox-HDC_dom"/>
</dbReference>
<protein>
    <submittedName>
        <fullName evidence="1">RHS repeat-associated protein</fullName>
    </submittedName>
</protein>
<evidence type="ECO:0000313" key="1">
    <source>
        <dbReference type="EMBL" id="MDQ0011178.1"/>
    </source>
</evidence>
<dbReference type="EMBL" id="JAUSSK010000005">
    <property type="protein sequence ID" value="MDQ0011178.1"/>
    <property type="molecule type" value="Genomic_DNA"/>
</dbReference>
<dbReference type="NCBIfam" id="TIGR03696">
    <property type="entry name" value="Rhs_assc_core"/>
    <property type="match status" value="1"/>
</dbReference>
<accession>A0ABT9T1M7</accession>
<name>A0ABT9T1M7_9GAMM</name>
<dbReference type="Gene3D" id="2.180.10.10">
    <property type="entry name" value="RHS repeat-associated core"/>
    <property type="match status" value="1"/>
</dbReference>
<sequence>MSHIYGAFGDSAAIGQHARSAYTGACVTPGTGAYALGRRLYSPVLRRFLNPDPVSPFESGGLNRYTYCGGDPVNRTDPTGNTWRTWLTSILGLSTPPVRTAGGSSGLPHSPAGDTTADAIASPTVLASAVSAIADTTAPLVTLGSIASRTAQAPKAGGVFGWTSLGSGHAPGDLTSLDNIPLGGVAVEQRQDYRRTTHTFSNGDHQIDNYEGRAALLEQVPTRLTAAPSDVLTRWWSIPNAKGGTNYVADSAIYLKEVFPLVHSIGASAGSRRIILLVGAHGSSDGINWANGRRLYVDRRFYEAANTIQSIHAAEARRRDDDVEVRNIGDMSNIDFVRVSNGNAIVVHGYCYGVADRELMFEHNVRRTATYRL</sequence>
<evidence type="ECO:0000313" key="2">
    <source>
        <dbReference type="Proteomes" id="UP001237737"/>
    </source>
</evidence>
<dbReference type="InterPro" id="IPR022385">
    <property type="entry name" value="Rhs_assc_core"/>
</dbReference>
<dbReference type="SUPFAM" id="SSF56399">
    <property type="entry name" value="ADP-ribosylation"/>
    <property type="match status" value="1"/>
</dbReference>
<organism evidence="1 2">
    <name type="scientific">Luteibacter jiangsuensis</name>
    <dbReference type="NCBI Taxonomy" id="637577"/>
    <lineage>
        <taxon>Bacteria</taxon>
        <taxon>Pseudomonadati</taxon>
        <taxon>Pseudomonadota</taxon>
        <taxon>Gammaproteobacteria</taxon>
        <taxon>Lysobacterales</taxon>
        <taxon>Rhodanobacteraceae</taxon>
        <taxon>Luteibacter</taxon>
    </lineage>
</organism>
<keyword evidence="2" id="KW-1185">Reference proteome</keyword>
<dbReference type="Proteomes" id="UP001237737">
    <property type="component" value="Unassembled WGS sequence"/>
</dbReference>
<dbReference type="Pfam" id="PF15656">
    <property type="entry name" value="Tox-HDC"/>
    <property type="match status" value="1"/>
</dbReference>
<dbReference type="RefSeq" id="WP_306851442.1">
    <property type="nucleotide sequence ID" value="NZ_JAUSSK010000005.1"/>
</dbReference>
<proteinExistence type="predicted"/>
<gene>
    <name evidence="1" type="ORF">J2T07_003388</name>
</gene>
<comment type="caution">
    <text evidence="1">The sequence shown here is derived from an EMBL/GenBank/DDBJ whole genome shotgun (WGS) entry which is preliminary data.</text>
</comment>
<reference evidence="1 2" key="1">
    <citation type="submission" date="2023-07" db="EMBL/GenBank/DDBJ databases">
        <title>Sorghum-associated microbial communities from plants grown in Nebraska, USA.</title>
        <authorList>
            <person name="Schachtman D."/>
        </authorList>
    </citation>
    <scope>NUCLEOTIDE SEQUENCE [LARGE SCALE GENOMIC DNA]</scope>
    <source>
        <strain evidence="1 2">CC60</strain>
    </source>
</reference>